<feature type="compositionally biased region" description="Basic and acidic residues" evidence="1">
    <location>
        <begin position="31"/>
        <end position="45"/>
    </location>
</feature>
<feature type="compositionally biased region" description="Polar residues" evidence="1">
    <location>
        <begin position="251"/>
        <end position="270"/>
    </location>
</feature>
<feature type="region of interest" description="Disordered" evidence="1">
    <location>
        <begin position="150"/>
        <end position="292"/>
    </location>
</feature>
<name>A0ABS4XIW2_9MICC</name>
<comment type="caution">
    <text evidence="2">The sequence shown here is derived from an EMBL/GenBank/DDBJ whole genome shotgun (WGS) entry which is preliminary data.</text>
</comment>
<organism evidence="2 3">
    <name type="scientific">Paeniglutamicibacter kerguelensis</name>
    <dbReference type="NCBI Taxonomy" id="254788"/>
    <lineage>
        <taxon>Bacteria</taxon>
        <taxon>Bacillati</taxon>
        <taxon>Actinomycetota</taxon>
        <taxon>Actinomycetes</taxon>
        <taxon>Micrococcales</taxon>
        <taxon>Micrococcaceae</taxon>
        <taxon>Paeniglutamicibacter</taxon>
    </lineage>
</organism>
<dbReference type="EMBL" id="JAGIOF010000003">
    <property type="protein sequence ID" value="MBP2388397.1"/>
    <property type="molecule type" value="Genomic_DNA"/>
</dbReference>
<evidence type="ECO:0000313" key="2">
    <source>
        <dbReference type="EMBL" id="MBP2388397.1"/>
    </source>
</evidence>
<evidence type="ECO:0008006" key="4">
    <source>
        <dbReference type="Google" id="ProtNLM"/>
    </source>
</evidence>
<dbReference type="Proteomes" id="UP001296993">
    <property type="component" value="Unassembled WGS sequence"/>
</dbReference>
<accession>A0ABS4XIW2</accession>
<feature type="region of interest" description="Disordered" evidence="1">
    <location>
        <begin position="25"/>
        <end position="45"/>
    </location>
</feature>
<reference evidence="2 3" key="1">
    <citation type="submission" date="2021-03" db="EMBL/GenBank/DDBJ databases">
        <title>Sequencing the genomes of 1000 actinobacteria strains.</title>
        <authorList>
            <person name="Klenk H.-P."/>
        </authorList>
    </citation>
    <scope>NUCLEOTIDE SEQUENCE [LARGE SCALE GENOMIC DNA]</scope>
    <source>
        <strain evidence="2 3">DSM 15797</strain>
    </source>
</reference>
<keyword evidence="3" id="KW-1185">Reference proteome</keyword>
<proteinExistence type="predicted"/>
<feature type="compositionally biased region" description="Basic and acidic residues" evidence="1">
    <location>
        <begin position="181"/>
        <end position="192"/>
    </location>
</feature>
<sequence length="292" mass="32064">MMEQEETEIVQDLGRTARLILGSGMQAAEQAQRRSHMEGQERLAQEQRAHAALLADGARERAMVEQIRRDFSSSPFWKNAGSESIADRMTVAAELAARHPEAGRTYMDGADRIRNQFGINVEDINRDHPTAPADRHAALRDALDDYFASHRLDAESDETPDADHDQDMAAAKVAQATQPGERAEVERVEEAAHLNLAGDAGAEVARDQKNAQGQEATEASRPEKTEGQWNPGEPTPGAAQALSSWREKTGGKSNPNFPDEPSLTNSNTAMKNRKRVIGAAQPNRTQEKVLIR</sequence>
<evidence type="ECO:0000256" key="1">
    <source>
        <dbReference type="SAM" id="MobiDB-lite"/>
    </source>
</evidence>
<dbReference type="RefSeq" id="WP_210001975.1">
    <property type="nucleotide sequence ID" value="NZ_BAAAJY010000001.1"/>
</dbReference>
<protein>
    <recommendedName>
        <fullName evidence="4">DUF222 domain-containing protein</fullName>
    </recommendedName>
</protein>
<evidence type="ECO:0000313" key="3">
    <source>
        <dbReference type="Proteomes" id="UP001296993"/>
    </source>
</evidence>
<gene>
    <name evidence="2" type="ORF">JOF47_003970</name>
</gene>